<name>A0AA88IA43_ARTSF</name>
<dbReference type="Proteomes" id="UP001187531">
    <property type="component" value="Unassembled WGS sequence"/>
</dbReference>
<protein>
    <recommendedName>
        <fullName evidence="1">PiggyBac transposable element-derived protein domain-containing protein</fullName>
    </recommendedName>
</protein>
<feature type="domain" description="PiggyBac transposable element-derived protein" evidence="1">
    <location>
        <begin position="4"/>
        <end position="229"/>
    </location>
</feature>
<accession>A0AA88IA43</accession>
<reference evidence="2" key="1">
    <citation type="submission" date="2023-07" db="EMBL/GenBank/DDBJ databases">
        <title>Chromosome-level genome assembly of Artemia franciscana.</title>
        <authorList>
            <person name="Jo E."/>
        </authorList>
    </citation>
    <scope>NUCLEOTIDE SEQUENCE</scope>
    <source>
        <tissue evidence="2">Whole body</tissue>
    </source>
</reference>
<dbReference type="Pfam" id="PF13843">
    <property type="entry name" value="DDE_Tnp_1_7"/>
    <property type="match status" value="1"/>
</dbReference>
<keyword evidence="3" id="KW-1185">Reference proteome</keyword>
<evidence type="ECO:0000313" key="2">
    <source>
        <dbReference type="EMBL" id="KAK2724715.1"/>
    </source>
</evidence>
<proteinExistence type="predicted"/>
<organism evidence="2 3">
    <name type="scientific">Artemia franciscana</name>
    <name type="common">Brine shrimp</name>
    <name type="synonym">Artemia sanfranciscana</name>
    <dbReference type="NCBI Taxonomy" id="6661"/>
    <lineage>
        <taxon>Eukaryota</taxon>
        <taxon>Metazoa</taxon>
        <taxon>Ecdysozoa</taxon>
        <taxon>Arthropoda</taxon>
        <taxon>Crustacea</taxon>
        <taxon>Branchiopoda</taxon>
        <taxon>Anostraca</taxon>
        <taxon>Artemiidae</taxon>
        <taxon>Artemia</taxon>
    </lineage>
</organism>
<dbReference type="InterPro" id="IPR029526">
    <property type="entry name" value="PGBD"/>
</dbReference>
<evidence type="ECO:0000259" key="1">
    <source>
        <dbReference type="Pfam" id="PF13843"/>
    </source>
</evidence>
<sequence length="338" mass="40135">MTTGRSFVRQYLSNKPHKWGFKVFTRAGNSGIMYDIEIYKGRETVEARSLGLVGDAFMRLLRSLKHTRHKIFFNNWFSIVDLVVHLKEIGYDCAGTVCQNRLSGCQLMEEKELKRFDQGHVDWRVEKSTEVCLVRWYDNKAVTLVSNYVAVEPKDTCRRWGSSEKDRNRKDCERKVEIERTAVIKEYKYMSGVDLADMLIELYRSNLKTRKWYMRIFYYFLDSAVVNGWLIYRRHCWLIYRRHCWQSNEKPMPLLKFKTSIACSLGYSDTSRRRPGRPLSLEAEDVRHDGYNNFPEFGKDQKRCRICQRKTKILCSKCLGIALCLVPERNCFLSYHRR</sequence>
<dbReference type="PANTHER" id="PTHR47272">
    <property type="entry name" value="DDE_TNP_1_7 DOMAIN-CONTAINING PROTEIN"/>
    <property type="match status" value="1"/>
</dbReference>
<dbReference type="EMBL" id="JAVRJZ010000003">
    <property type="protein sequence ID" value="KAK2724715.1"/>
    <property type="molecule type" value="Genomic_DNA"/>
</dbReference>
<dbReference type="PANTHER" id="PTHR47272:SF1">
    <property type="entry name" value="PIGGYBAC TRANSPOSABLE ELEMENT-DERIVED PROTEIN 3-LIKE"/>
    <property type="match status" value="1"/>
</dbReference>
<evidence type="ECO:0000313" key="3">
    <source>
        <dbReference type="Proteomes" id="UP001187531"/>
    </source>
</evidence>
<dbReference type="AlphaFoldDB" id="A0AA88IA43"/>
<comment type="caution">
    <text evidence="2">The sequence shown here is derived from an EMBL/GenBank/DDBJ whole genome shotgun (WGS) entry which is preliminary data.</text>
</comment>
<gene>
    <name evidence="2" type="ORF">QYM36_001265</name>
</gene>